<dbReference type="InterPro" id="IPR011009">
    <property type="entry name" value="Kinase-like_dom_sf"/>
</dbReference>
<dbReference type="AlphaFoldDB" id="A0A1J0ABK8"/>
<comment type="catalytic activity">
    <reaction evidence="7">
        <text>L-threonyl-[protein] + ATP = O-phospho-L-threonyl-[protein] + ADP + H(+)</text>
        <dbReference type="Rhea" id="RHEA:46608"/>
        <dbReference type="Rhea" id="RHEA-COMP:11060"/>
        <dbReference type="Rhea" id="RHEA-COMP:11605"/>
        <dbReference type="ChEBI" id="CHEBI:15378"/>
        <dbReference type="ChEBI" id="CHEBI:30013"/>
        <dbReference type="ChEBI" id="CHEBI:30616"/>
        <dbReference type="ChEBI" id="CHEBI:61977"/>
        <dbReference type="ChEBI" id="CHEBI:456216"/>
        <dbReference type="EC" id="2.7.11.1"/>
    </reaction>
</comment>
<dbReference type="SUPFAM" id="SSF55781">
    <property type="entry name" value="GAF domain-like"/>
    <property type="match status" value="1"/>
</dbReference>
<sequence length="575" mass="64060">MGLTIGFVIMAQVKLKKLLHQPELAAILMELTQGQAWGVTDTEGKPLAGTLTSGTGLAITSEGQRLGWVYGEMAPLLARWLQYVVTQEQDKRTLAQETLDRYREVNLLYDLAEKMHATLDLQALADLVIGETQALLGGHQGCLMLFNPHTQVLEVVSSYGASVEQTYFAPGMGIAGHVFQTGRAEIINDVTQDARFVPGLIPIHALMCAPLTTKTGVIGVISVTSDQPVEYTASHLKRLMALAAQAALAISNARAHANKLQEERLRLNLDRFLGGRYRILRTLGTGGFGHTYLAEDLQRPGTPACVVKQLQPARDNPTLMDVARRLFRVEAETLELLGKHDQIPDLLAYFEQDEDFYLVQEYVDGQLLSEELAQTTPSHPHRVIQLIQEILHILAFVHHHQVIHRDLKPENIIRRRRDRQLVLIDFGSVKQCRGATQRQETIAVGTRGYAPSEQYAGRPRFSSDIYAVGIIAIQALTGLPPSQWQAQDGTGQLRWRDHCPDVPADFAQVLDKMVREQTWERYAKTSDVLKALEQVEIPDTPDTEILTPMPANPEPSLLAQSSRWLVETARRLIQG</sequence>
<dbReference type="Gene3D" id="3.30.200.20">
    <property type="entry name" value="Phosphorylase Kinase, domain 1"/>
    <property type="match status" value="1"/>
</dbReference>
<evidence type="ECO:0000256" key="8">
    <source>
        <dbReference type="ARBA" id="ARBA00048679"/>
    </source>
</evidence>
<dbReference type="PANTHER" id="PTHR24363:SF0">
    <property type="entry name" value="SERINE_THREONINE KINASE LIKE DOMAIN CONTAINING 1"/>
    <property type="match status" value="1"/>
</dbReference>
<dbReference type="GO" id="GO:0004674">
    <property type="term" value="F:protein serine/threonine kinase activity"/>
    <property type="evidence" value="ECO:0007669"/>
    <property type="project" value="UniProtKB-KW"/>
</dbReference>
<evidence type="ECO:0000256" key="3">
    <source>
        <dbReference type="ARBA" id="ARBA00022679"/>
    </source>
</evidence>
<dbReference type="STRING" id="1188229.GlitD10_0971"/>
<organism evidence="12 13">
    <name type="scientific">Gloeomargarita lithophora Alchichica-D10</name>
    <dbReference type="NCBI Taxonomy" id="1188229"/>
    <lineage>
        <taxon>Bacteria</taxon>
        <taxon>Bacillati</taxon>
        <taxon>Cyanobacteriota</taxon>
        <taxon>Cyanophyceae</taxon>
        <taxon>Gloeomargaritales</taxon>
        <taxon>Gloeomargaritaceae</taxon>
        <taxon>Gloeomargarita</taxon>
    </lineage>
</organism>
<dbReference type="SUPFAM" id="SSF56112">
    <property type="entry name" value="Protein kinase-like (PK-like)"/>
    <property type="match status" value="1"/>
</dbReference>
<feature type="binding site" evidence="9">
    <location>
        <position position="308"/>
    </location>
    <ligand>
        <name>ATP</name>
        <dbReference type="ChEBI" id="CHEBI:30616"/>
    </ligand>
</feature>
<dbReference type="InterPro" id="IPR000719">
    <property type="entry name" value="Prot_kinase_dom"/>
</dbReference>
<reference evidence="12 13" key="1">
    <citation type="submission" date="2016-10" db="EMBL/GenBank/DDBJ databases">
        <title>Description of Gloeomargarita lithophora gen. nov., sp. nov., a thylakoid-bearing basal-branching cyanobacterium with intracellular carbonates, and proposal for Gloeomargaritales ord. nov.</title>
        <authorList>
            <person name="Moreira D."/>
            <person name="Tavera R."/>
            <person name="Benzerara K."/>
            <person name="Skouri-Panet F."/>
            <person name="Couradeau E."/>
            <person name="Gerard E."/>
            <person name="Loussert C."/>
            <person name="Novelo E."/>
            <person name="Zivanovic Y."/>
            <person name="Lopez-Garcia P."/>
        </authorList>
    </citation>
    <scope>NUCLEOTIDE SEQUENCE [LARGE SCALE GENOMIC DNA]</scope>
    <source>
        <strain evidence="12 13">D10</strain>
    </source>
</reference>
<feature type="domain" description="Protein kinase" evidence="11">
    <location>
        <begin position="277"/>
        <end position="575"/>
    </location>
</feature>
<evidence type="ECO:0000256" key="9">
    <source>
        <dbReference type="PROSITE-ProRule" id="PRU10141"/>
    </source>
</evidence>
<dbReference type="RefSeq" id="WP_172819641.1">
    <property type="nucleotide sequence ID" value="NZ_CP017675.1"/>
</dbReference>
<evidence type="ECO:0000256" key="6">
    <source>
        <dbReference type="ARBA" id="ARBA00022840"/>
    </source>
</evidence>
<keyword evidence="5 12" id="KW-0418">Kinase</keyword>
<dbReference type="EC" id="2.7.11.1" evidence="1"/>
<dbReference type="PROSITE" id="PS00107">
    <property type="entry name" value="PROTEIN_KINASE_ATP"/>
    <property type="match status" value="1"/>
</dbReference>
<gene>
    <name evidence="12" type="ORF">GlitD10_0971</name>
</gene>
<dbReference type="Gene3D" id="1.10.510.10">
    <property type="entry name" value="Transferase(Phosphotransferase) domain 1"/>
    <property type="match status" value="1"/>
</dbReference>
<dbReference type="Pfam" id="PF13185">
    <property type="entry name" value="GAF_2"/>
    <property type="match status" value="1"/>
</dbReference>
<evidence type="ECO:0000256" key="1">
    <source>
        <dbReference type="ARBA" id="ARBA00012513"/>
    </source>
</evidence>
<keyword evidence="4 9" id="KW-0547">Nucleotide-binding</keyword>
<evidence type="ECO:0000256" key="2">
    <source>
        <dbReference type="ARBA" id="ARBA00022527"/>
    </source>
</evidence>
<dbReference type="CDD" id="cd14014">
    <property type="entry name" value="STKc_PknB_like"/>
    <property type="match status" value="1"/>
</dbReference>
<dbReference type="InterPro" id="IPR003018">
    <property type="entry name" value="GAF"/>
</dbReference>
<dbReference type="KEGG" id="glt:GlitD10_0971"/>
<keyword evidence="3" id="KW-0808">Transferase</keyword>
<keyword evidence="10" id="KW-0175">Coiled coil</keyword>
<protein>
    <recommendedName>
        <fullName evidence="1">non-specific serine/threonine protein kinase</fullName>
        <ecNumber evidence="1">2.7.11.1</ecNumber>
    </recommendedName>
</protein>
<evidence type="ECO:0000256" key="7">
    <source>
        <dbReference type="ARBA" id="ARBA00047899"/>
    </source>
</evidence>
<dbReference type="Proteomes" id="UP000180235">
    <property type="component" value="Chromosome"/>
</dbReference>
<evidence type="ECO:0000259" key="11">
    <source>
        <dbReference type="PROSITE" id="PS50011"/>
    </source>
</evidence>
<feature type="coiled-coil region" evidence="10">
    <location>
        <begin position="243"/>
        <end position="270"/>
    </location>
</feature>
<keyword evidence="13" id="KW-1185">Reference proteome</keyword>
<dbReference type="EMBL" id="CP017675">
    <property type="protein sequence ID" value="APB33289.1"/>
    <property type="molecule type" value="Genomic_DNA"/>
</dbReference>
<dbReference type="InterPro" id="IPR017441">
    <property type="entry name" value="Protein_kinase_ATP_BS"/>
</dbReference>
<name>A0A1J0ABK8_9CYAN</name>
<dbReference type="PANTHER" id="PTHR24363">
    <property type="entry name" value="SERINE/THREONINE PROTEIN KINASE"/>
    <property type="match status" value="1"/>
</dbReference>
<dbReference type="InterPro" id="IPR029016">
    <property type="entry name" value="GAF-like_dom_sf"/>
</dbReference>
<dbReference type="GO" id="GO:0005524">
    <property type="term" value="F:ATP binding"/>
    <property type="evidence" value="ECO:0007669"/>
    <property type="project" value="UniProtKB-UniRule"/>
</dbReference>
<evidence type="ECO:0000256" key="5">
    <source>
        <dbReference type="ARBA" id="ARBA00022777"/>
    </source>
</evidence>
<keyword evidence="2 12" id="KW-0723">Serine/threonine-protein kinase</keyword>
<dbReference type="Gene3D" id="3.30.450.40">
    <property type="match status" value="1"/>
</dbReference>
<evidence type="ECO:0000256" key="4">
    <source>
        <dbReference type="ARBA" id="ARBA00022741"/>
    </source>
</evidence>
<dbReference type="SMART" id="SM00220">
    <property type="entry name" value="S_TKc"/>
    <property type="match status" value="1"/>
</dbReference>
<evidence type="ECO:0000313" key="13">
    <source>
        <dbReference type="Proteomes" id="UP000180235"/>
    </source>
</evidence>
<evidence type="ECO:0000256" key="10">
    <source>
        <dbReference type="SAM" id="Coils"/>
    </source>
</evidence>
<proteinExistence type="predicted"/>
<dbReference type="SMART" id="SM00065">
    <property type="entry name" value="GAF"/>
    <property type="match status" value="1"/>
</dbReference>
<accession>A0A1J0ABK8</accession>
<dbReference type="Pfam" id="PF00069">
    <property type="entry name" value="Pkinase"/>
    <property type="match status" value="1"/>
</dbReference>
<dbReference type="PROSITE" id="PS50011">
    <property type="entry name" value="PROTEIN_KINASE_DOM"/>
    <property type="match status" value="1"/>
</dbReference>
<keyword evidence="6 9" id="KW-0067">ATP-binding</keyword>
<evidence type="ECO:0000313" key="12">
    <source>
        <dbReference type="EMBL" id="APB33289.1"/>
    </source>
</evidence>
<comment type="catalytic activity">
    <reaction evidence="8">
        <text>L-seryl-[protein] + ATP = O-phospho-L-seryl-[protein] + ADP + H(+)</text>
        <dbReference type="Rhea" id="RHEA:17989"/>
        <dbReference type="Rhea" id="RHEA-COMP:9863"/>
        <dbReference type="Rhea" id="RHEA-COMP:11604"/>
        <dbReference type="ChEBI" id="CHEBI:15378"/>
        <dbReference type="ChEBI" id="CHEBI:29999"/>
        <dbReference type="ChEBI" id="CHEBI:30616"/>
        <dbReference type="ChEBI" id="CHEBI:83421"/>
        <dbReference type="ChEBI" id="CHEBI:456216"/>
        <dbReference type="EC" id="2.7.11.1"/>
    </reaction>
</comment>